<name>A0A1H1G3H4_9FLAO</name>
<proteinExistence type="predicted"/>
<dbReference type="GO" id="GO:0005615">
    <property type="term" value="C:extracellular space"/>
    <property type="evidence" value="ECO:0007669"/>
    <property type="project" value="InterPro"/>
</dbReference>
<keyword evidence="13" id="KW-1185">Reference proteome</keyword>
<feature type="domain" description="FTP" evidence="10">
    <location>
        <begin position="63"/>
        <end position="91"/>
    </location>
</feature>
<evidence type="ECO:0000313" key="13">
    <source>
        <dbReference type="Proteomes" id="UP000199627"/>
    </source>
</evidence>
<evidence type="ECO:0000256" key="1">
    <source>
        <dbReference type="ARBA" id="ARBA00022670"/>
    </source>
</evidence>
<protein>
    <submittedName>
        <fullName evidence="12">Por secretion system C-terminal sorting domain-containing protein</fullName>
    </submittedName>
</protein>
<dbReference type="Gene3D" id="3.10.450.490">
    <property type="match status" value="1"/>
</dbReference>
<dbReference type="Pfam" id="PF07504">
    <property type="entry name" value="FTP"/>
    <property type="match status" value="1"/>
</dbReference>
<feature type="chain" id="PRO_5011569759" evidence="8">
    <location>
        <begin position="22"/>
        <end position="618"/>
    </location>
</feature>
<evidence type="ECO:0000259" key="9">
    <source>
        <dbReference type="Pfam" id="PF03413"/>
    </source>
</evidence>
<dbReference type="RefSeq" id="WP_170828498.1">
    <property type="nucleotide sequence ID" value="NZ_FNKL01000004.1"/>
</dbReference>
<feature type="region of interest" description="Disordered" evidence="7">
    <location>
        <begin position="185"/>
        <end position="204"/>
    </location>
</feature>
<dbReference type="Gene3D" id="3.10.170.10">
    <property type="match status" value="1"/>
</dbReference>
<dbReference type="InterPro" id="IPR025711">
    <property type="entry name" value="PepSY"/>
</dbReference>
<feature type="domain" description="Secretion system C-terminal sorting" evidence="11">
    <location>
        <begin position="549"/>
        <end position="614"/>
    </location>
</feature>
<gene>
    <name evidence="12" type="ORF">SAMN05421664_3428</name>
</gene>
<dbReference type="InterPro" id="IPR026444">
    <property type="entry name" value="Secre_tail"/>
</dbReference>
<dbReference type="PANTHER" id="PTHR33794">
    <property type="entry name" value="BACILLOLYSIN"/>
    <property type="match status" value="1"/>
</dbReference>
<dbReference type="GO" id="GO:0006508">
    <property type="term" value="P:proteolysis"/>
    <property type="evidence" value="ECO:0007669"/>
    <property type="project" value="UniProtKB-KW"/>
</dbReference>
<keyword evidence="3 8" id="KW-0732">Signal</keyword>
<dbReference type="InterPro" id="IPR011096">
    <property type="entry name" value="FTP_domain"/>
</dbReference>
<feature type="signal peptide" evidence="8">
    <location>
        <begin position="1"/>
        <end position="21"/>
    </location>
</feature>
<keyword evidence="5" id="KW-0862">Zinc</keyword>
<dbReference type="NCBIfam" id="TIGR04183">
    <property type="entry name" value="Por_Secre_tail"/>
    <property type="match status" value="1"/>
</dbReference>
<dbReference type="PANTHER" id="PTHR33794:SF1">
    <property type="entry name" value="BACILLOLYSIN"/>
    <property type="match status" value="1"/>
</dbReference>
<dbReference type="GO" id="GO:0004222">
    <property type="term" value="F:metalloendopeptidase activity"/>
    <property type="evidence" value="ECO:0007669"/>
    <property type="project" value="InterPro"/>
</dbReference>
<sequence length="618" mass="68288">MKLKINSLILGCALSFAGLNAQESNLEAPAKKWITENSRSLGIQNFSQHKLNYVRKGNSGETLRFQQMIKDIPVFQSEIVIHFNKQGKITHTSTDSYKKGVKDINTTPSVSAADALRKAHAASHSKGDIVFEQTKLFVYLTDSGDTKLIYRVLINSHDNPGSWETIVDAHTGEVISVKDISIYHHDKNDPAKPNKSSDKEAEAKKNTLVTGSAYIYEPDPLSKMQVAYAGQYVDGSDATNTSLDAARTLVTIPELELAAGVYKLKGTYVELQNLEAPNTGLFTQATNQFLFNRNDQGFEAANAYWHLDNNLRYINLTLGIVCKPSLYNGVLRFDPHGLSGADNSHYSPSNQTLAFGEGGVDDAEDADVIIHELGHGVHDWLTGDNASQTEGLGEGSGDYWAQSYSRSLNQWNSSAPARQWMFNWDGHNPFWAGRITNYTASYPTGLTGAIHTDGQIWASALMRIYDKIGKEKTDRAFLEGLSMTDSATNQQDAAIAVRQAAIDMLGQFGFTCTDINTITEEFTNTGYVLPAYTCLLGTEETSRKEIISIYPNPVFDVLHVSLKINKEQKVEIYNMEGRKALETTINGNKNTINVSNLPTGDYILTIKGMEISTKFIKK</sequence>
<evidence type="ECO:0000256" key="2">
    <source>
        <dbReference type="ARBA" id="ARBA00022723"/>
    </source>
</evidence>
<keyword evidence="2" id="KW-0479">Metal-binding</keyword>
<evidence type="ECO:0000259" key="10">
    <source>
        <dbReference type="Pfam" id="PF07504"/>
    </source>
</evidence>
<feature type="domain" description="PepSY" evidence="9">
    <location>
        <begin position="110"/>
        <end position="177"/>
    </location>
</feature>
<evidence type="ECO:0000256" key="7">
    <source>
        <dbReference type="SAM" id="MobiDB-lite"/>
    </source>
</evidence>
<evidence type="ECO:0000256" key="3">
    <source>
        <dbReference type="ARBA" id="ARBA00022729"/>
    </source>
</evidence>
<dbReference type="STRING" id="311333.SAMN05421664_3428"/>
<keyword evidence="1" id="KW-0645">Protease</keyword>
<dbReference type="GO" id="GO:0008270">
    <property type="term" value="F:zinc ion binding"/>
    <property type="evidence" value="ECO:0007669"/>
    <property type="project" value="InterPro"/>
</dbReference>
<evidence type="ECO:0000313" key="12">
    <source>
        <dbReference type="EMBL" id="SDR07792.1"/>
    </source>
</evidence>
<evidence type="ECO:0000256" key="8">
    <source>
        <dbReference type="SAM" id="SignalP"/>
    </source>
</evidence>
<dbReference type="Pfam" id="PF02128">
    <property type="entry name" value="Peptidase_M36"/>
    <property type="match status" value="1"/>
</dbReference>
<accession>A0A1H1G3H4</accession>
<dbReference type="Gene3D" id="3.10.450.40">
    <property type="match status" value="1"/>
</dbReference>
<evidence type="ECO:0000259" key="11">
    <source>
        <dbReference type="Pfam" id="PF18962"/>
    </source>
</evidence>
<evidence type="ECO:0000256" key="6">
    <source>
        <dbReference type="ARBA" id="ARBA00023049"/>
    </source>
</evidence>
<keyword evidence="4" id="KW-0378">Hydrolase</keyword>
<dbReference type="SUPFAM" id="SSF55486">
    <property type="entry name" value="Metalloproteases ('zincins'), catalytic domain"/>
    <property type="match status" value="1"/>
</dbReference>
<dbReference type="Pfam" id="PF03413">
    <property type="entry name" value="PepSY"/>
    <property type="match status" value="1"/>
</dbReference>
<dbReference type="Pfam" id="PF18962">
    <property type="entry name" value="Por_Secre_tail"/>
    <property type="match status" value="1"/>
</dbReference>
<evidence type="ECO:0000256" key="4">
    <source>
        <dbReference type="ARBA" id="ARBA00022801"/>
    </source>
</evidence>
<dbReference type="InterPro" id="IPR001842">
    <property type="entry name" value="Peptidase_M36"/>
</dbReference>
<organism evidence="12 13">
    <name type="scientific">Chryseobacterium soldanellicola</name>
    <dbReference type="NCBI Taxonomy" id="311333"/>
    <lineage>
        <taxon>Bacteria</taxon>
        <taxon>Pseudomonadati</taxon>
        <taxon>Bacteroidota</taxon>
        <taxon>Flavobacteriia</taxon>
        <taxon>Flavobacteriales</taxon>
        <taxon>Weeksellaceae</taxon>
        <taxon>Chryseobacterium group</taxon>
        <taxon>Chryseobacterium</taxon>
    </lineage>
</organism>
<reference evidence="13" key="1">
    <citation type="submission" date="2016-10" db="EMBL/GenBank/DDBJ databases">
        <authorList>
            <person name="Varghese N."/>
            <person name="Submissions S."/>
        </authorList>
    </citation>
    <scope>NUCLEOTIDE SEQUENCE [LARGE SCALE GENOMIC DNA]</scope>
    <source>
        <strain evidence="13">DSM 17072</strain>
    </source>
</reference>
<dbReference type="InterPro" id="IPR050728">
    <property type="entry name" value="Zinc_Metalloprotease_M4"/>
</dbReference>
<dbReference type="EMBL" id="FNKL01000004">
    <property type="protein sequence ID" value="SDR07792.1"/>
    <property type="molecule type" value="Genomic_DNA"/>
</dbReference>
<dbReference type="Proteomes" id="UP000199627">
    <property type="component" value="Unassembled WGS sequence"/>
</dbReference>
<dbReference type="AlphaFoldDB" id="A0A1H1G3H4"/>
<keyword evidence="6" id="KW-0482">Metalloprotease</keyword>
<evidence type="ECO:0000256" key="5">
    <source>
        <dbReference type="ARBA" id="ARBA00022833"/>
    </source>
</evidence>